<dbReference type="Proteomes" id="UP000252355">
    <property type="component" value="Unassembled WGS sequence"/>
</dbReference>
<keyword evidence="2" id="KW-0963">Cytoplasm</keyword>
<dbReference type="GO" id="GO:0051301">
    <property type="term" value="P:cell division"/>
    <property type="evidence" value="ECO:0007669"/>
    <property type="project" value="UniProtKB-KW"/>
</dbReference>
<keyword evidence="2" id="KW-0131">Cell cycle</keyword>
<dbReference type="Pfam" id="PF02616">
    <property type="entry name" value="SMC_ScpA"/>
    <property type="match status" value="1"/>
</dbReference>
<dbReference type="Gene3D" id="6.10.250.2410">
    <property type="match status" value="1"/>
</dbReference>
<accession>A0A367ZN16</accession>
<proteinExistence type="inferred from homology"/>
<comment type="function">
    <text evidence="2">Participates in chromosomal partition during cell division. May act via the formation of a condensin-like complex containing Smc and ScpB that pull DNA away from mid-cell into both cell halves.</text>
</comment>
<dbReference type="InterPro" id="IPR023093">
    <property type="entry name" value="ScpA-like_C"/>
</dbReference>
<dbReference type="PANTHER" id="PTHR33969:SF2">
    <property type="entry name" value="SEGREGATION AND CONDENSATION PROTEIN A"/>
    <property type="match status" value="1"/>
</dbReference>
<comment type="similarity">
    <text evidence="2">Belongs to the ScpA family.</text>
</comment>
<evidence type="ECO:0000256" key="1">
    <source>
        <dbReference type="ARBA" id="ARBA00044777"/>
    </source>
</evidence>
<protein>
    <recommendedName>
        <fullName evidence="1 2">Segregation and condensation protein A</fullName>
    </recommendedName>
</protein>
<keyword evidence="2" id="KW-0159">Chromosome partition</keyword>
<dbReference type="Gene3D" id="1.10.10.580">
    <property type="entry name" value="Structural maintenance of chromosome 1. Chain E"/>
    <property type="match status" value="1"/>
</dbReference>
<evidence type="ECO:0000256" key="2">
    <source>
        <dbReference type="HAMAP-Rule" id="MF_01805"/>
    </source>
</evidence>
<comment type="subunit">
    <text evidence="2">Component of a cohesin-like complex composed of ScpA, ScpB and the Smc homodimer, in which ScpA and ScpB bind to the head domain of Smc. The presence of the three proteins is required for the association of the complex with DNA.</text>
</comment>
<evidence type="ECO:0000313" key="4">
    <source>
        <dbReference type="Proteomes" id="UP000252355"/>
    </source>
</evidence>
<dbReference type="AlphaFoldDB" id="A0A367ZN16"/>
<dbReference type="HAMAP" id="MF_01805">
    <property type="entry name" value="ScpA"/>
    <property type="match status" value="1"/>
</dbReference>
<dbReference type="GO" id="GO:0007059">
    <property type="term" value="P:chromosome segregation"/>
    <property type="evidence" value="ECO:0007669"/>
    <property type="project" value="UniProtKB-UniRule"/>
</dbReference>
<comment type="caution">
    <text evidence="3">The sequence shown here is derived from an EMBL/GenBank/DDBJ whole genome shotgun (WGS) entry which is preliminary data.</text>
</comment>
<name>A0A367ZN16_9BACT</name>
<gene>
    <name evidence="2" type="primary">scpA</name>
    <name evidence="3" type="ORF">OZSIB_4278</name>
</gene>
<reference evidence="3 4" key="1">
    <citation type="submission" date="2018-05" db="EMBL/GenBank/DDBJ databases">
        <title>A metagenomic window into the 2 km-deep terrestrial subsurface aquifer revealed taxonomically and functionally diverse microbial community comprising novel uncultured bacterial lineages.</title>
        <authorList>
            <person name="Kadnikov V.V."/>
            <person name="Mardanov A.V."/>
            <person name="Beletsky A.V."/>
            <person name="Banks D."/>
            <person name="Pimenov N.V."/>
            <person name="Frank Y.A."/>
            <person name="Karnachuk O.V."/>
            <person name="Ravin N.V."/>
        </authorList>
    </citation>
    <scope>NUCLEOTIDE SEQUENCE [LARGE SCALE GENOMIC DNA]</scope>
    <source>
        <strain evidence="3">BY5</strain>
    </source>
</reference>
<keyword evidence="2" id="KW-0132">Cell division</keyword>
<dbReference type="GO" id="GO:0005737">
    <property type="term" value="C:cytoplasm"/>
    <property type="evidence" value="ECO:0007669"/>
    <property type="project" value="UniProtKB-SubCell"/>
</dbReference>
<dbReference type="InterPro" id="IPR003768">
    <property type="entry name" value="ScpA"/>
</dbReference>
<evidence type="ECO:0000313" key="3">
    <source>
        <dbReference type="EMBL" id="RCK79524.1"/>
    </source>
</evidence>
<organism evidence="3 4">
    <name type="scientific">Candidatus Ozemobacter sibiricus</name>
    <dbReference type="NCBI Taxonomy" id="2268124"/>
    <lineage>
        <taxon>Bacteria</taxon>
        <taxon>Candidatus Ozemobacteria</taxon>
        <taxon>Candidatus Ozemobacterales</taxon>
        <taxon>Candidatus Ozemobacteraceae</taxon>
        <taxon>Candidatus Ozemobacter</taxon>
    </lineage>
</organism>
<dbReference type="PANTHER" id="PTHR33969">
    <property type="entry name" value="SEGREGATION AND CONDENSATION PROTEIN A"/>
    <property type="match status" value="1"/>
</dbReference>
<sequence>MQGYQVKLPVFEGPFDLLFHLIEEQKINIYDIPIAAITAQYLDYLQMMEILDMEVASSFLVMAATLLEIKSKMLLPREPPPSGEFIAEEGEDGLPVEGDARADLVEKLLEYKRFKLLALQLRELERQNSRLYARGLTGEFHPEEILQIQVSPLDLLNFYQSLVRRRLHPPVHRVILDRLSVEEKIAEIRRLLAERRAAIPFRDLVKNPASRADTVLSFLAILEMTKAGEITLKQAGNFKPVTICLRTANEPAAADAGSETSTEEGLP</sequence>
<dbReference type="EMBL" id="QOQW01000012">
    <property type="protein sequence ID" value="RCK79524.1"/>
    <property type="molecule type" value="Genomic_DNA"/>
</dbReference>
<dbReference type="GO" id="GO:0006260">
    <property type="term" value="P:DNA replication"/>
    <property type="evidence" value="ECO:0007669"/>
    <property type="project" value="UniProtKB-UniRule"/>
</dbReference>
<comment type="subcellular location">
    <subcellularLocation>
        <location evidence="2">Cytoplasm</location>
    </subcellularLocation>
    <text evidence="2">Associated with two foci at the outer edges of the nucleoid region in young cells, and at four foci within both cell halves in older cells.</text>
</comment>